<dbReference type="Pfam" id="PF00892">
    <property type="entry name" value="EamA"/>
    <property type="match status" value="2"/>
</dbReference>
<dbReference type="InterPro" id="IPR050638">
    <property type="entry name" value="AA-Vitamin_Transporters"/>
</dbReference>
<feature type="transmembrane region" description="Helical" evidence="6">
    <location>
        <begin position="126"/>
        <end position="145"/>
    </location>
</feature>
<evidence type="ECO:0000313" key="9">
    <source>
        <dbReference type="Proteomes" id="UP000190460"/>
    </source>
</evidence>
<gene>
    <name evidence="8" type="ORF">SAMN02745130_01841</name>
</gene>
<protein>
    <submittedName>
        <fullName evidence="8">EamA domain-containing membrane protein RarD</fullName>
    </submittedName>
</protein>
<dbReference type="RefSeq" id="WP_078922306.1">
    <property type="nucleotide sequence ID" value="NZ_FUYB01000007.1"/>
</dbReference>
<proteinExistence type="inferred from homology"/>
<dbReference type="PANTHER" id="PTHR32322">
    <property type="entry name" value="INNER MEMBRANE TRANSPORTER"/>
    <property type="match status" value="1"/>
</dbReference>
<dbReference type="InterPro" id="IPR000620">
    <property type="entry name" value="EamA_dom"/>
</dbReference>
<feature type="transmembrane region" description="Helical" evidence="6">
    <location>
        <begin position="157"/>
        <end position="178"/>
    </location>
</feature>
<dbReference type="InterPro" id="IPR037185">
    <property type="entry name" value="EmrE-like"/>
</dbReference>
<evidence type="ECO:0000256" key="4">
    <source>
        <dbReference type="ARBA" id="ARBA00022989"/>
    </source>
</evidence>
<feature type="transmembrane region" description="Helical" evidence="6">
    <location>
        <begin position="277"/>
        <end position="302"/>
    </location>
</feature>
<evidence type="ECO:0000256" key="2">
    <source>
        <dbReference type="ARBA" id="ARBA00007362"/>
    </source>
</evidence>
<feature type="transmembrane region" description="Helical" evidence="6">
    <location>
        <begin position="70"/>
        <end position="88"/>
    </location>
</feature>
<comment type="similarity">
    <text evidence="2">Belongs to the EamA transporter family.</text>
</comment>
<dbReference type="PANTHER" id="PTHR32322:SF2">
    <property type="entry name" value="EAMA DOMAIN-CONTAINING PROTEIN"/>
    <property type="match status" value="1"/>
</dbReference>
<dbReference type="OrthoDB" id="184388at2"/>
<accession>A0A1T4WMV2</accession>
<evidence type="ECO:0000256" key="6">
    <source>
        <dbReference type="SAM" id="Phobius"/>
    </source>
</evidence>
<feature type="transmembrane region" description="Helical" evidence="6">
    <location>
        <begin position="37"/>
        <end position="58"/>
    </location>
</feature>
<feature type="transmembrane region" description="Helical" evidence="6">
    <location>
        <begin position="220"/>
        <end position="242"/>
    </location>
</feature>
<evidence type="ECO:0000313" key="8">
    <source>
        <dbReference type="EMBL" id="SKA78205.1"/>
    </source>
</evidence>
<dbReference type="AlphaFoldDB" id="A0A1T4WMV2"/>
<feature type="domain" description="EamA" evidence="7">
    <location>
        <begin position="157"/>
        <end position="293"/>
    </location>
</feature>
<dbReference type="Gene3D" id="1.10.3730.20">
    <property type="match status" value="1"/>
</dbReference>
<feature type="transmembrane region" description="Helical" evidence="6">
    <location>
        <begin position="7"/>
        <end position="25"/>
    </location>
</feature>
<keyword evidence="3 6" id="KW-0812">Transmembrane</keyword>
<sequence>MPNTRQALDGRAMGIMVLLCMLWGVQQSHLKAVVDEISPMLLIALRSGISAVLVALLMRYRQERMHLAQNWKPGLLVGLLFAVEFVFVAEGLRYTAAAHMIVLVYTAPIFVALGMHWLFPAERLSAVQWLGVLLAFVGIAVTFLGHGQATTASSQMLWGDFLGVLSGLAWGLTTLVVRGSSLANAPATETLQYQLVATFVLLLIIALVTGQAEFRSTPVVWASLAFQGVLVSFASFLIWFALLRRYMAAQLGIFSFLTPLFGVLFGVLLLNESLEPHFIAGASLVLLGLVIVSGYGWFAGWWQRRTQAQRQS</sequence>
<reference evidence="8 9" key="1">
    <citation type="submission" date="2017-02" db="EMBL/GenBank/DDBJ databases">
        <authorList>
            <person name="Peterson S.W."/>
        </authorList>
    </citation>
    <scope>NUCLEOTIDE SEQUENCE [LARGE SCALE GENOMIC DNA]</scope>
    <source>
        <strain evidence="8 9">ATCC 49788</strain>
    </source>
</reference>
<dbReference type="Proteomes" id="UP000190460">
    <property type="component" value="Unassembled WGS sequence"/>
</dbReference>
<dbReference type="EMBL" id="FUYB01000007">
    <property type="protein sequence ID" value="SKA78205.1"/>
    <property type="molecule type" value="Genomic_DNA"/>
</dbReference>
<dbReference type="GO" id="GO:0016020">
    <property type="term" value="C:membrane"/>
    <property type="evidence" value="ECO:0007669"/>
    <property type="project" value="UniProtKB-SubCell"/>
</dbReference>
<feature type="domain" description="EamA" evidence="7">
    <location>
        <begin position="15"/>
        <end position="143"/>
    </location>
</feature>
<feature type="transmembrane region" description="Helical" evidence="6">
    <location>
        <begin position="94"/>
        <end position="119"/>
    </location>
</feature>
<dbReference type="SUPFAM" id="SSF103481">
    <property type="entry name" value="Multidrug resistance efflux transporter EmrE"/>
    <property type="match status" value="2"/>
</dbReference>
<keyword evidence="5 6" id="KW-0472">Membrane</keyword>
<comment type="subcellular location">
    <subcellularLocation>
        <location evidence="1">Membrane</location>
        <topology evidence="1">Multi-pass membrane protein</topology>
    </subcellularLocation>
</comment>
<feature type="transmembrane region" description="Helical" evidence="6">
    <location>
        <begin position="251"/>
        <end position="271"/>
    </location>
</feature>
<evidence type="ECO:0000256" key="3">
    <source>
        <dbReference type="ARBA" id="ARBA00022692"/>
    </source>
</evidence>
<keyword evidence="9" id="KW-1185">Reference proteome</keyword>
<evidence type="ECO:0000256" key="1">
    <source>
        <dbReference type="ARBA" id="ARBA00004141"/>
    </source>
</evidence>
<keyword evidence="4 6" id="KW-1133">Transmembrane helix</keyword>
<evidence type="ECO:0000256" key="5">
    <source>
        <dbReference type="ARBA" id="ARBA00023136"/>
    </source>
</evidence>
<evidence type="ECO:0000259" key="7">
    <source>
        <dbReference type="Pfam" id="PF00892"/>
    </source>
</evidence>
<feature type="transmembrane region" description="Helical" evidence="6">
    <location>
        <begin position="190"/>
        <end position="208"/>
    </location>
</feature>
<organism evidence="8 9">
    <name type="scientific">Thiothrix eikelboomii</name>
    <dbReference type="NCBI Taxonomy" id="92487"/>
    <lineage>
        <taxon>Bacteria</taxon>
        <taxon>Pseudomonadati</taxon>
        <taxon>Pseudomonadota</taxon>
        <taxon>Gammaproteobacteria</taxon>
        <taxon>Thiotrichales</taxon>
        <taxon>Thiotrichaceae</taxon>
        <taxon>Thiothrix</taxon>
    </lineage>
</organism>
<name>A0A1T4WMV2_9GAMM</name>